<sequence>MGEDFGEIQPEDQLKFIFVPKKQISCVVKLINKSNRYMAFKIKTTRPNLYCVRPNNGIMKPDSTCEVNIIRQACKVLPLSDVIDKEKFLIQRMFVSEDTTLEEATSIFCSNDDCSDINEKKLKVVLDIIPKVEEMKSKTKEVDLQLHDAMEAIEMKSKLKELNLRLTEAEETISKLKEQKSECGCKGKKKRPGVFIKCFNVKFV</sequence>
<protein>
    <submittedName>
        <fullName evidence="1">Uncharacterized protein</fullName>
    </submittedName>
</protein>
<accession>A0ACB9H9C7</accession>
<proteinExistence type="predicted"/>
<gene>
    <name evidence="1" type="ORF">L2E82_05996</name>
</gene>
<dbReference type="Proteomes" id="UP001055811">
    <property type="component" value="Linkage Group LG01"/>
</dbReference>
<evidence type="ECO:0000313" key="2">
    <source>
        <dbReference type="Proteomes" id="UP001055811"/>
    </source>
</evidence>
<name>A0ACB9H9C7_CICIN</name>
<reference evidence="2" key="1">
    <citation type="journal article" date="2022" name="Mol. Ecol. Resour.">
        <title>The genomes of chicory, endive, great burdock and yacon provide insights into Asteraceae palaeo-polyploidization history and plant inulin production.</title>
        <authorList>
            <person name="Fan W."/>
            <person name="Wang S."/>
            <person name="Wang H."/>
            <person name="Wang A."/>
            <person name="Jiang F."/>
            <person name="Liu H."/>
            <person name="Zhao H."/>
            <person name="Xu D."/>
            <person name="Zhang Y."/>
        </authorList>
    </citation>
    <scope>NUCLEOTIDE SEQUENCE [LARGE SCALE GENOMIC DNA]</scope>
    <source>
        <strain evidence="2">cv. Punajuju</strain>
    </source>
</reference>
<evidence type="ECO:0000313" key="1">
    <source>
        <dbReference type="EMBL" id="KAI3792126.1"/>
    </source>
</evidence>
<reference evidence="1 2" key="2">
    <citation type="journal article" date="2022" name="Mol. Ecol. Resour.">
        <title>The genomes of chicory, endive, great burdock and yacon provide insights into Asteraceae paleo-polyploidization history and plant inulin production.</title>
        <authorList>
            <person name="Fan W."/>
            <person name="Wang S."/>
            <person name="Wang H."/>
            <person name="Wang A."/>
            <person name="Jiang F."/>
            <person name="Liu H."/>
            <person name="Zhao H."/>
            <person name="Xu D."/>
            <person name="Zhang Y."/>
        </authorList>
    </citation>
    <scope>NUCLEOTIDE SEQUENCE [LARGE SCALE GENOMIC DNA]</scope>
    <source>
        <strain evidence="2">cv. Punajuju</strain>
        <tissue evidence="1">Leaves</tissue>
    </source>
</reference>
<organism evidence="1 2">
    <name type="scientific">Cichorium intybus</name>
    <name type="common">Chicory</name>
    <dbReference type="NCBI Taxonomy" id="13427"/>
    <lineage>
        <taxon>Eukaryota</taxon>
        <taxon>Viridiplantae</taxon>
        <taxon>Streptophyta</taxon>
        <taxon>Embryophyta</taxon>
        <taxon>Tracheophyta</taxon>
        <taxon>Spermatophyta</taxon>
        <taxon>Magnoliopsida</taxon>
        <taxon>eudicotyledons</taxon>
        <taxon>Gunneridae</taxon>
        <taxon>Pentapetalae</taxon>
        <taxon>asterids</taxon>
        <taxon>campanulids</taxon>
        <taxon>Asterales</taxon>
        <taxon>Asteraceae</taxon>
        <taxon>Cichorioideae</taxon>
        <taxon>Cichorieae</taxon>
        <taxon>Cichoriinae</taxon>
        <taxon>Cichorium</taxon>
    </lineage>
</organism>
<dbReference type="EMBL" id="CM042009">
    <property type="protein sequence ID" value="KAI3792126.1"/>
    <property type="molecule type" value="Genomic_DNA"/>
</dbReference>
<comment type="caution">
    <text evidence="1">The sequence shown here is derived from an EMBL/GenBank/DDBJ whole genome shotgun (WGS) entry which is preliminary data.</text>
</comment>
<keyword evidence="2" id="KW-1185">Reference proteome</keyword>